<dbReference type="EMBL" id="HACM01003023">
    <property type="protein sequence ID" value="CRZ03465.1"/>
    <property type="molecule type" value="Transcribed_RNA"/>
</dbReference>
<organism evidence="1">
    <name type="scientific">Spongospora subterranea</name>
    <dbReference type="NCBI Taxonomy" id="70186"/>
    <lineage>
        <taxon>Eukaryota</taxon>
        <taxon>Sar</taxon>
        <taxon>Rhizaria</taxon>
        <taxon>Endomyxa</taxon>
        <taxon>Phytomyxea</taxon>
        <taxon>Plasmodiophorida</taxon>
        <taxon>Plasmodiophoridae</taxon>
        <taxon>Spongospora</taxon>
    </lineage>
</organism>
<name>A0A0H5QMR8_9EUKA</name>
<reference evidence="1" key="1">
    <citation type="submission" date="2015-04" db="EMBL/GenBank/DDBJ databases">
        <title>The genome sequence of the plant pathogenic Rhizarian Plasmodiophora brassicae reveals insights in its biotrophic life cycle and the origin of chitin synthesis.</title>
        <authorList>
            <person name="Schwelm A."/>
            <person name="Fogelqvist J."/>
            <person name="Knaust A."/>
            <person name="Julke S."/>
            <person name="Lilja T."/>
            <person name="Dhandapani V."/>
            <person name="Bonilla-Rosso G."/>
            <person name="Karlsson M."/>
            <person name="Shevchenko A."/>
            <person name="Choi S.R."/>
            <person name="Kim H.G."/>
            <person name="Park J.Y."/>
            <person name="Lim Y.P."/>
            <person name="Ludwig-Muller J."/>
            <person name="Dixelius C."/>
        </authorList>
    </citation>
    <scope>NUCLEOTIDE SEQUENCE</scope>
    <source>
        <tissue evidence="1">Potato root galls</tissue>
    </source>
</reference>
<protein>
    <submittedName>
        <fullName evidence="1">Uncharacterized protein</fullName>
    </submittedName>
</protein>
<dbReference type="AlphaFoldDB" id="A0A0H5QMR8"/>
<accession>A0A0H5QMR8</accession>
<evidence type="ECO:0000313" key="1">
    <source>
        <dbReference type="EMBL" id="CRZ03465.1"/>
    </source>
</evidence>
<proteinExistence type="predicted"/>
<sequence>MTVFMLIQWMMNIKDRFKMNTIVTLTNVYRLFKKEVVKRPSRLNLIDPEADTFRLVSLEHSRSTKLSDAQSLTSTKSLHTPADSKICGVMNTGPIFKNTPAEACTSERFASSMINIDS</sequence>